<name>A0A3P7PH94_DIBLA</name>
<proteinExistence type="predicted"/>
<evidence type="ECO:0000313" key="2">
    <source>
        <dbReference type="Proteomes" id="UP000281553"/>
    </source>
</evidence>
<keyword evidence="2" id="KW-1185">Reference proteome</keyword>
<dbReference type="OrthoDB" id="6302599at2759"/>
<protein>
    <submittedName>
        <fullName evidence="1">Uncharacterized protein</fullName>
    </submittedName>
</protein>
<dbReference type="EMBL" id="UYRU01110757">
    <property type="protein sequence ID" value="VDN44247.1"/>
    <property type="molecule type" value="Genomic_DNA"/>
</dbReference>
<dbReference type="AlphaFoldDB" id="A0A3P7PH94"/>
<sequence>MSLFIHGCRVRLQKYRQIIDKEKTKCCEFMGKDSTKLLRQRVLERAREKQTIHEAALENKCRKLQNATSSRNDILVHNLESKELRKGQIQVLQHEASFNTTDAKPANTIAALESVINQTEAT</sequence>
<dbReference type="Proteomes" id="UP000281553">
    <property type="component" value="Unassembled WGS sequence"/>
</dbReference>
<accession>A0A3P7PH94</accession>
<evidence type="ECO:0000313" key="1">
    <source>
        <dbReference type="EMBL" id="VDN44247.1"/>
    </source>
</evidence>
<reference evidence="1 2" key="1">
    <citation type="submission" date="2018-11" db="EMBL/GenBank/DDBJ databases">
        <authorList>
            <consortium name="Pathogen Informatics"/>
        </authorList>
    </citation>
    <scope>NUCLEOTIDE SEQUENCE [LARGE SCALE GENOMIC DNA]</scope>
</reference>
<gene>
    <name evidence="1" type="ORF">DILT_LOCUS19298</name>
</gene>
<organism evidence="1 2">
    <name type="scientific">Dibothriocephalus latus</name>
    <name type="common">Fish tapeworm</name>
    <name type="synonym">Diphyllobothrium latum</name>
    <dbReference type="NCBI Taxonomy" id="60516"/>
    <lineage>
        <taxon>Eukaryota</taxon>
        <taxon>Metazoa</taxon>
        <taxon>Spiralia</taxon>
        <taxon>Lophotrochozoa</taxon>
        <taxon>Platyhelminthes</taxon>
        <taxon>Cestoda</taxon>
        <taxon>Eucestoda</taxon>
        <taxon>Diphyllobothriidea</taxon>
        <taxon>Diphyllobothriidae</taxon>
        <taxon>Dibothriocephalus</taxon>
    </lineage>
</organism>